<accession>Q4LEY7</accession>
<dbReference type="InterPro" id="IPR011883">
    <property type="entry name" value="PaaD-like"/>
</dbReference>
<feature type="domain" description="MIP18 family-like" evidence="1">
    <location>
        <begin position="14"/>
        <end position="74"/>
    </location>
</feature>
<dbReference type="InterPro" id="IPR056572">
    <property type="entry name" value="Zn_ribbon_PaaD"/>
</dbReference>
<dbReference type="Pfam" id="PF23451">
    <property type="entry name" value="Zn_ribbon_PaaD"/>
    <property type="match status" value="1"/>
</dbReference>
<dbReference type="InterPro" id="IPR052339">
    <property type="entry name" value="Fe-S_Maturation_MIP18"/>
</dbReference>
<dbReference type="InterPro" id="IPR034904">
    <property type="entry name" value="FSCA_dom_sf"/>
</dbReference>
<sequence>MQRLVDIAPPEIHAVWEVLSAIPDPEVPALTITDLGMVRSVDRRGDGWVIGFTPTYSGCPATEHLLGEIRAAMTENGYAPVHIVLQLDPPWTTDWMGPEARERLRQYGISPPQGHACHAHMPEEVVCPRCASRRTSLISEFGSTACKALYRCDSCREPLILKCILRLR</sequence>
<dbReference type="AlphaFoldDB" id="Q4LEY7"/>
<name>Q4LEY7_9ENTR</name>
<dbReference type="InterPro" id="IPR002744">
    <property type="entry name" value="MIP18-like"/>
</dbReference>
<evidence type="ECO:0000259" key="2">
    <source>
        <dbReference type="Pfam" id="PF23451"/>
    </source>
</evidence>
<dbReference type="NCBIfam" id="TIGR02159">
    <property type="entry name" value="PA_CoA_Oxy4"/>
    <property type="match status" value="1"/>
</dbReference>
<dbReference type="PANTHER" id="PTHR42831:SF3">
    <property type="entry name" value="1,2-PHENYLACETYL-COA EPOXIDASE, SUBUNIT D-RELATED"/>
    <property type="match status" value="1"/>
</dbReference>
<proteinExistence type="predicted"/>
<feature type="domain" description="PaaD zinc beta ribbon" evidence="2">
    <location>
        <begin position="122"/>
        <end position="158"/>
    </location>
</feature>
<dbReference type="EMBL" id="AB182627">
    <property type="protein sequence ID" value="BAE02689.1"/>
    <property type="molecule type" value="Genomic_DNA"/>
</dbReference>
<organism evidence="3">
    <name type="scientific">Klebsiella sp. PAMU-1.2</name>
    <dbReference type="NCBI Taxonomy" id="244225"/>
    <lineage>
        <taxon>Bacteria</taxon>
        <taxon>Pseudomonadati</taxon>
        <taxon>Pseudomonadota</taxon>
        <taxon>Gammaproteobacteria</taxon>
        <taxon>Enterobacterales</taxon>
        <taxon>Enterobacteriaceae</taxon>
        <taxon>Klebsiella/Raoultella group</taxon>
        <taxon>Klebsiella</taxon>
    </lineage>
</organism>
<reference evidence="3" key="1">
    <citation type="submission" date="2004-06" db="EMBL/GenBank/DDBJ databases">
        <title>Molecular characterization of the phenelacetic acid degradation pathway of Klebsiella sp. PAMU-1.2.</title>
        <authorList>
            <person name="Abe-Yoshizumi R."/>
            <person name="Kamei U."/>
            <person name="Isomura Y."/>
            <person name="Ichihara S."/>
        </authorList>
    </citation>
    <scope>NUCLEOTIDE SEQUENCE</scope>
    <source>
        <strain evidence="3">PAMU-1.2</strain>
    </source>
</reference>
<dbReference type="Pfam" id="PF01883">
    <property type="entry name" value="FeS_assembly_P"/>
    <property type="match status" value="1"/>
</dbReference>
<evidence type="ECO:0000259" key="1">
    <source>
        <dbReference type="Pfam" id="PF01883"/>
    </source>
</evidence>
<dbReference type="Gene3D" id="3.30.300.130">
    <property type="entry name" value="Fe-S cluster assembly (FSCA)"/>
    <property type="match status" value="1"/>
</dbReference>
<dbReference type="SUPFAM" id="SSF117916">
    <property type="entry name" value="Fe-S cluster assembly (FSCA) domain-like"/>
    <property type="match status" value="1"/>
</dbReference>
<dbReference type="PANTHER" id="PTHR42831">
    <property type="entry name" value="FE-S PROTEIN MATURATION AUXILIARY FACTOR YITW"/>
    <property type="match status" value="1"/>
</dbReference>
<protein>
    <submittedName>
        <fullName evidence="3">PaaD</fullName>
    </submittedName>
</protein>
<gene>
    <name evidence="3" type="primary">paaD</name>
</gene>
<evidence type="ECO:0000313" key="3">
    <source>
        <dbReference type="EMBL" id="BAE02689.1"/>
    </source>
</evidence>